<protein>
    <submittedName>
        <fullName evidence="1">Uncharacterized protein</fullName>
    </submittedName>
</protein>
<proteinExistence type="predicted"/>
<accession>A0A0A8WYM6</accession>
<comment type="caution">
    <text evidence="1">The sequence shown here is derived from an EMBL/GenBank/DDBJ whole genome shotgun (WGS) entry which is preliminary data.</text>
</comment>
<keyword evidence="2" id="KW-1185">Reference proteome</keyword>
<dbReference type="Proteomes" id="UP000031014">
    <property type="component" value="Unassembled WGS sequence"/>
</dbReference>
<organism evidence="1 2">
    <name type="scientific">Mesobacillus selenatarsenatis (strain DSM 18680 / JCM 14380 / FERM P-15431 / SF-1)</name>
    <dbReference type="NCBI Taxonomy" id="1321606"/>
    <lineage>
        <taxon>Bacteria</taxon>
        <taxon>Bacillati</taxon>
        <taxon>Bacillota</taxon>
        <taxon>Bacilli</taxon>
        <taxon>Bacillales</taxon>
        <taxon>Bacillaceae</taxon>
        <taxon>Mesobacillus</taxon>
    </lineage>
</organism>
<sequence length="37" mass="4183">MFFMFQIISIPAKAILLPIMHVVIRKKSQNNGTGKPI</sequence>
<name>A0A0A8WYM6_MESS1</name>
<evidence type="ECO:0000313" key="1">
    <source>
        <dbReference type="EMBL" id="GAM12810.1"/>
    </source>
</evidence>
<dbReference type="AlphaFoldDB" id="A0A0A8WYM6"/>
<dbReference type="EMBL" id="BASE01000019">
    <property type="protein sequence ID" value="GAM12810.1"/>
    <property type="molecule type" value="Genomic_DNA"/>
</dbReference>
<evidence type="ECO:0000313" key="2">
    <source>
        <dbReference type="Proteomes" id="UP000031014"/>
    </source>
</evidence>
<reference evidence="1 2" key="1">
    <citation type="submission" date="2013-06" db="EMBL/GenBank/DDBJ databases">
        <title>Whole genome shotgun sequence of Bacillus selenatarsenatis SF-1.</title>
        <authorList>
            <person name="Kuroda M."/>
            <person name="Sei K."/>
            <person name="Yamashita M."/>
            <person name="Ike M."/>
        </authorList>
    </citation>
    <scope>NUCLEOTIDE SEQUENCE [LARGE SCALE GENOMIC DNA]</scope>
    <source>
        <strain evidence="1 2">SF-1</strain>
    </source>
</reference>
<gene>
    <name evidence="1" type="ORF">SAMD00020551_0945</name>
</gene>